<dbReference type="InterPro" id="IPR013249">
    <property type="entry name" value="RNA_pol_sigma70_r4_t2"/>
</dbReference>
<evidence type="ECO:0000256" key="1">
    <source>
        <dbReference type="ARBA" id="ARBA00010641"/>
    </source>
</evidence>
<accession>A0A7X5UBG5</accession>
<dbReference type="Gene3D" id="1.10.1740.10">
    <property type="match status" value="1"/>
</dbReference>
<dbReference type="GO" id="GO:0016987">
    <property type="term" value="F:sigma factor activity"/>
    <property type="evidence" value="ECO:0007669"/>
    <property type="project" value="UniProtKB-KW"/>
</dbReference>
<evidence type="ECO:0000256" key="3">
    <source>
        <dbReference type="ARBA" id="ARBA00023082"/>
    </source>
</evidence>
<comment type="caution">
    <text evidence="6">The sequence shown here is derived from an EMBL/GenBank/DDBJ whole genome shotgun (WGS) entry which is preliminary data.</text>
</comment>
<feature type="domain" description="HTH luxR-type" evidence="5">
    <location>
        <begin position="125"/>
        <end position="181"/>
    </location>
</feature>
<dbReference type="InterPro" id="IPR000792">
    <property type="entry name" value="Tscrpt_reg_LuxR_C"/>
</dbReference>
<dbReference type="PANTHER" id="PTHR43133:SF63">
    <property type="entry name" value="RNA POLYMERASE SIGMA FACTOR FECI-RELATED"/>
    <property type="match status" value="1"/>
</dbReference>
<name>A0A7X5UBG5_9GAMM</name>
<dbReference type="SUPFAM" id="SSF88659">
    <property type="entry name" value="Sigma3 and sigma4 domains of RNA polymerase sigma factors"/>
    <property type="match status" value="1"/>
</dbReference>
<evidence type="ECO:0000256" key="2">
    <source>
        <dbReference type="ARBA" id="ARBA00023015"/>
    </source>
</evidence>
<keyword evidence="7" id="KW-1185">Reference proteome</keyword>
<dbReference type="RefSeq" id="WP_166949288.1">
    <property type="nucleotide sequence ID" value="NZ_JAARLZ010000007.1"/>
</dbReference>
<dbReference type="AlphaFoldDB" id="A0A7X5UBG5"/>
<dbReference type="NCBIfam" id="TIGR02937">
    <property type="entry name" value="sigma70-ECF"/>
    <property type="match status" value="1"/>
</dbReference>
<proteinExistence type="inferred from homology"/>
<dbReference type="CDD" id="cd06171">
    <property type="entry name" value="Sigma70_r4"/>
    <property type="match status" value="1"/>
</dbReference>
<keyword evidence="3" id="KW-0731">Sigma factor</keyword>
<dbReference type="InterPro" id="IPR013324">
    <property type="entry name" value="RNA_pol_sigma_r3/r4-like"/>
</dbReference>
<dbReference type="GO" id="GO:0003677">
    <property type="term" value="F:DNA binding"/>
    <property type="evidence" value="ECO:0007669"/>
    <property type="project" value="InterPro"/>
</dbReference>
<dbReference type="InterPro" id="IPR039425">
    <property type="entry name" value="RNA_pol_sigma-70-like"/>
</dbReference>
<comment type="similarity">
    <text evidence="1">Belongs to the sigma-70 factor family. ECF subfamily.</text>
</comment>
<gene>
    <name evidence="6" type="ORF">HBF25_13625</name>
</gene>
<dbReference type="SUPFAM" id="SSF88946">
    <property type="entry name" value="Sigma2 domain of RNA polymerase sigma factors"/>
    <property type="match status" value="1"/>
</dbReference>
<organism evidence="6 7">
    <name type="scientific">Luteibacter anthropi</name>
    <dbReference type="NCBI Taxonomy" id="564369"/>
    <lineage>
        <taxon>Bacteria</taxon>
        <taxon>Pseudomonadati</taxon>
        <taxon>Pseudomonadota</taxon>
        <taxon>Gammaproteobacteria</taxon>
        <taxon>Lysobacterales</taxon>
        <taxon>Rhodanobacteraceae</taxon>
        <taxon>Luteibacter</taxon>
    </lineage>
</organism>
<dbReference type="GO" id="GO:0006352">
    <property type="term" value="P:DNA-templated transcription initiation"/>
    <property type="evidence" value="ECO:0007669"/>
    <property type="project" value="InterPro"/>
</dbReference>
<dbReference type="Proteomes" id="UP000490980">
    <property type="component" value="Unassembled WGS sequence"/>
</dbReference>
<sequence length="182" mass="20297">MPDRDPDATGAPTFAALLESRYGELRQFALRRGGSPSLADDVIQDAWLRLSAERQSRADSRGVGNPLAYVYRVVANLVIDRQRQGMLHDRHFHDDAPADQVATPAPSPFQVVAGQQEYALLQQAVRELPPKCREVFLLYRAEHLTMRQIGERLGISPKTVENHIAHAMLACRRRVKSAGHGP</sequence>
<reference evidence="6 7" key="1">
    <citation type="submission" date="2020-03" db="EMBL/GenBank/DDBJ databases">
        <authorList>
            <person name="Lai Q."/>
        </authorList>
    </citation>
    <scope>NUCLEOTIDE SEQUENCE [LARGE SCALE GENOMIC DNA]</scope>
    <source>
        <strain evidence="6 7">CCUG 25036</strain>
    </source>
</reference>
<evidence type="ECO:0000313" key="7">
    <source>
        <dbReference type="Proteomes" id="UP000490980"/>
    </source>
</evidence>
<evidence type="ECO:0000256" key="4">
    <source>
        <dbReference type="ARBA" id="ARBA00023163"/>
    </source>
</evidence>
<protein>
    <submittedName>
        <fullName evidence="6">RNA polymerase sigma factor</fullName>
    </submittedName>
</protein>
<dbReference type="InterPro" id="IPR013325">
    <property type="entry name" value="RNA_pol_sigma_r2"/>
</dbReference>
<dbReference type="PANTHER" id="PTHR43133">
    <property type="entry name" value="RNA POLYMERASE ECF-TYPE SIGMA FACTO"/>
    <property type="match status" value="1"/>
</dbReference>
<dbReference type="InterPro" id="IPR014284">
    <property type="entry name" value="RNA_pol_sigma-70_dom"/>
</dbReference>
<evidence type="ECO:0000313" key="6">
    <source>
        <dbReference type="EMBL" id="NII07421.1"/>
    </source>
</evidence>
<dbReference type="Gene3D" id="1.10.10.10">
    <property type="entry name" value="Winged helix-like DNA-binding domain superfamily/Winged helix DNA-binding domain"/>
    <property type="match status" value="1"/>
</dbReference>
<evidence type="ECO:0000259" key="5">
    <source>
        <dbReference type="SMART" id="SM00421"/>
    </source>
</evidence>
<dbReference type="Pfam" id="PF04542">
    <property type="entry name" value="Sigma70_r2"/>
    <property type="match status" value="1"/>
</dbReference>
<dbReference type="InterPro" id="IPR007627">
    <property type="entry name" value="RNA_pol_sigma70_r2"/>
</dbReference>
<keyword evidence="4" id="KW-0804">Transcription</keyword>
<keyword evidence="2" id="KW-0805">Transcription regulation</keyword>
<dbReference type="InterPro" id="IPR036388">
    <property type="entry name" value="WH-like_DNA-bd_sf"/>
</dbReference>
<dbReference type="Pfam" id="PF08281">
    <property type="entry name" value="Sigma70_r4_2"/>
    <property type="match status" value="1"/>
</dbReference>
<dbReference type="SMART" id="SM00421">
    <property type="entry name" value="HTH_LUXR"/>
    <property type="match status" value="1"/>
</dbReference>
<dbReference type="EMBL" id="JAARLZ010000007">
    <property type="protein sequence ID" value="NII07421.1"/>
    <property type="molecule type" value="Genomic_DNA"/>
</dbReference>